<proteinExistence type="predicted"/>
<dbReference type="EMBL" id="JAPEUV010000134">
    <property type="protein sequence ID" value="KAJ4331900.1"/>
    <property type="molecule type" value="Genomic_DNA"/>
</dbReference>
<dbReference type="Proteomes" id="UP001140562">
    <property type="component" value="Unassembled WGS sequence"/>
</dbReference>
<sequence length="213" mass="23811">MRSHQYGGNTRQDALADAGPEQQLDLHIEPAAVRLKPGPDELYTWRYPEQMAHLFQKQLSKQPQGVCEKLANGVGKTFEAVRTDACRVGGGPDDSAGADESFTTRIERLEHEYALLEQDYICAVEKIEHWQARAMESELLRASAEEQLATERASFATAKAEIQNLHQRLDGALQTSQRLQQQRAVYAREVDEVARRLSSVKSSLCTDIAEASL</sequence>
<evidence type="ECO:0000313" key="2">
    <source>
        <dbReference type="EMBL" id="KAJ4331900.1"/>
    </source>
</evidence>
<organism evidence="2 3">
    <name type="scientific">Didymella glomerata</name>
    <dbReference type="NCBI Taxonomy" id="749621"/>
    <lineage>
        <taxon>Eukaryota</taxon>
        <taxon>Fungi</taxon>
        <taxon>Dikarya</taxon>
        <taxon>Ascomycota</taxon>
        <taxon>Pezizomycotina</taxon>
        <taxon>Dothideomycetes</taxon>
        <taxon>Pleosporomycetidae</taxon>
        <taxon>Pleosporales</taxon>
        <taxon>Pleosporineae</taxon>
        <taxon>Didymellaceae</taxon>
        <taxon>Didymella</taxon>
    </lineage>
</organism>
<dbReference type="OrthoDB" id="5428321at2759"/>
<keyword evidence="1" id="KW-0175">Coiled coil</keyword>
<protein>
    <submittedName>
        <fullName evidence="2">Uncharacterized protein</fullName>
    </submittedName>
</protein>
<reference evidence="2" key="1">
    <citation type="submission" date="2022-10" db="EMBL/GenBank/DDBJ databases">
        <title>Tapping the CABI collections for fungal endophytes: first genome assemblies for Collariella, Neodidymelliopsis, Ascochyta clinopodiicola, Didymella pomorum, Didymosphaeria variabile, Neocosmospora piperis and Neocucurbitaria cava.</title>
        <authorList>
            <person name="Hill R."/>
        </authorList>
    </citation>
    <scope>NUCLEOTIDE SEQUENCE</scope>
    <source>
        <strain evidence="2">IMI 360193</strain>
    </source>
</reference>
<evidence type="ECO:0000313" key="3">
    <source>
        <dbReference type="Proteomes" id="UP001140562"/>
    </source>
</evidence>
<dbReference type="AlphaFoldDB" id="A0A9W8WSC3"/>
<keyword evidence="3" id="KW-1185">Reference proteome</keyword>
<accession>A0A9W8WSC3</accession>
<gene>
    <name evidence="2" type="ORF">N0V87_008793</name>
</gene>
<name>A0A9W8WSC3_9PLEO</name>
<evidence type="ECO:0000256" key="1">
    <source>
        <dbReference type="SAM" id="Coils"/>
    </source>
</evidence>
<comment type="caution">
    <text evidence="2">The sequence shown here is derived from an EMBL/GenBank/DDBJ whole genome shotgun (WGS) entry which is preliminary data.</text>
</comment>
<feature type="coiled-coil region" evidence="1">
    <location>
        <begin position="99"/>
        <end position="196"/>
    </location>
</feature>